<dbReference type="Proteomes" id="UP000315403">
    <property type="component" value="Unassembled WGS sequence"/>
</dbReference>
<dbReference type="InterPro" id="IPR016410">
    <property type="entry name" value="Phage_imm"/>
</dbReference>
<gene>
    <name evidence="2" type="ORF">DLNHIDIE_02438</name>
</gene>
<evidence type="ECO:0000313" key="3">
    <source>
        <dbReference type="Proteomes" id="UP000315403"/>
    </source>
</evidence>
<dbReference type="Pfam" id="PF14373">
    <property type="entry name" value="Imm_superinfect"/>
    <property type="match status" value="1"/>
</dbReference>
<dbReference type="AlphaFoldDB" id="A0A543Q8C0"/>
<proteinExistence type="predicted"/>
<keyword evidence="1" id="KW-1133">Transmembrane helix</keyword>
<keyword evidence="1" id="KW-0472">Membrane</keyword>
<organism evidence="2 3">
    <name type="scientific">Acidithiobacillus thiooxidans ATCC 19377</name>
    <dbReference type="NCBI Taxonomy" id="637390"/>
    <lineage>
        <taxon>Bacteria</taxon>
        <taxon>Pseudomonadati</taxon>
        <taxon>Pseudomonadota</taxon>
        <taxon>Acidithiobacillia</taxon>
        <taxon>Acidithiobacillales</taxon>
        <taxon>Acidithiobacillaceae</taxon>
        <taxon>Acidithiobacillus</taxon>
    </lineage>
</organism>
<accession>A0A543Q8C0</accession>
<keyword evidence="1" id="KW-0812">Transmembrane</keyword>
<reference evidence="2 3" key="1">
    <citation type="submission" date="2019-03" db="EMBL/GenBank/DDBJ databases">
        <title>New insights into Acidothiobacillus thiooxidans sulfur metabolism through coupled gene expression, solution geochemistry, microscopy and spectroscopy analyses.</title>
        <authorList>
            <person name="Camacho D."/>
            <person name="Frazao R."/>
            <person name="Fouillen A."/>
            <person name="Nanci A."/>
            <person name="Lang B.F."/>
            <person name="Apte S.C."/>
            <person name="Baron C."/>
            <person name="Warren L.A."/>
        </authorList>
    </citation>
    <scope>NUCLEOTIDE SEQUENCE [LARGE SCALE GENOMIC DNA]</scope>
    <source>
        <strain evidence="2 3">ATCC 19377</strain>
    </source>
</reference>
<feature type="transmembrane region" description="Helical" evidence="1">
    <location>
        <begin position="41"/>
        <end position="68"/>
    </location>
</feature>
<evidence type="ECO:0000256" key="1">
    <source>
        <dbReference type="SAM" id="Phobius"/>
    </source>
</evidence>
<dbReference type="EMBL" id="SZUV01000001">
    <property type="protein sequence ID" value="TQN52546.1"/>
    <property type="molecule type" value="Genomic_DNA"/>
</dbReference>
<dbReference type="RefSeq" id="WP_075322720.1">
    <property type="nucleotide sequence ID" value="NZ_SZUV01000001.1"/>
</dbReference>
<comment type="caution">
    <text evidence="2">The sequence shown here is derived from an EMBL/GenBank/DDBJ whole genome shotgun (WGS) entry which is preliminary data.</text>
</comment>
<feature type="transmembrane region" description="Helical" evidence="1">
    <location>
        <begin position="12"/>
        <end position="35"/>
    </location>
</feature>
<evidence type="ECO:0000313" key="2">
    <source>
        <dbReference type="EMBL" id="TQN52546.1"/>
    </source>
</evidence>
<sequence>MLHWILHSPTGFTVLLMIGFMIIIAIYILPVLLAWSLESPYFLGITTLDLLLGWTVIGWIVALVWALVSGNGESFDEENP</sequence>
<protein>
    <recommendedName>
        <fullName evidence="4">Superinfection immunity protein</fullName>
    </recommendedName>
</protein>
<evidence type="ECO:0008006" key="4">
    <source>
        <dbReference type="Google" id="ProtNLM"/>
    </source>
</evidence>
<name>A0A543Q8C0_ACITH</name>